<dbReference type="InterPro" id="IPR032710">
    <property type="entry name" value="NTF2-like_dom_sf"/>
</dbReference>
<evidence type="ECO:0008006" key="3">
    <source>
        <dbReference type="Google" id="ProtNLM"/>
    </source>
</evidence>
<accession>A0A077LTU1</accession>
<dbReference type="RefSeq" id="WP_048553618.1">
    <property type="nucleotide sequence ID" value="NZ_HF570958.1"/>
</dbReference>
<dbReference type="SUPFAM" id="SSF54427">
    <property type="entry name" value="NTF2-like"/>
    <property type="match status" value="1"/>
</dbReference>
<proteinExistence type="predicted"/>
<evidence type="ECO:0000313" key="2">
    <source>
        <dbReference type="Proteomes" id="UP000035721"/>
    </source>
</evidence>
<gene>
    <name evidence="1" type="ORF">BN12_1470012</name>
</gene>
<comment type="caution">
    <text evidence="1">The sequence shown here is derived from an EMBL/GenBank/DDBJ whole genome shotgun (WGS) entry which is preliminary data.</text>
</comment>
<sequence>MTIPDGVVAYLLAREPVFDRPEIIWDEMSFDAEIAPDFHEISASGRCYEREAIKEIVLGRLAGTHARSLAGGYRIEHADVRELATGLVQVQYTLHAEGRVTRRSTLYRLTTRWQAVFHQGTVVARDR</sequence>
<dbReference type="OrthoDB" id="7845843at2"/>
<protein>
    <recommendedName>
        <fullName evidence="3">DUF4440 domain-containing protein</fullName>
    </recommendedName>
</protein>
<reference evidence="1 2" key="1">
    <citation type="journal article" date="2013" name="ISME J.">
        <title>A metabolic model for members of the genus Tetrasphaera involved in enhanced biological phosphorus removal.</title>
        <authorList>
            <person name="Kristiansen R."/>
            <person name="Nguyen H.T.T."/>
            <person name="Saunders A.M."/>
            <person name="Nielsen J.L."/>
            <person name="Wimmer R."/>
            <person name="Le V.Q."/>
            <person name="McIlroy S.J."/>
            <person name="Petrovski S."/>
            <person name="Seviour R.J."/>
            <person name="Calteau A."/>
            <person name="Nielsen K.L."/>
            <person name="Nielsen P.H."/>
        </authorList>
    </citation>
    <scope>NUCLEOTIDE SEQUENCE [LARGE SCALE GENOMIC DNA]</scope>
    <source>
        <strain evidence="1 2">T1-X7</strain>
    </source>
</reference>
<keyword evidence="2" id="KW-1185">Reference proteome</keyword>
<evidence type="ECO:0000313" key="1">
    <source>
        <dbReference type="EMBL" id="CCH76786.1"/>
    </source>
</evidence>
<dbReference type="STRING" id="1194083.BN12_1470012"/>
<dbReference type="Proteomes" id="UP000035721">
    <property type="component" value="Unassembled WGS sequence"/>
</dbReference>
<organism evidence="1 2">
    <name type="scientific">Nostocoides japonicum T1-X7</name>
    <dbReference type="NCBI Taxonomy" id="1194083"/>
    <lineage>
        <taxon>Bacteria</taxon>
        <taxon>Bacillati</taxon>
        <taxon>Actinomycetota</taxon>
        <taxon>Actinomycetes</taxon>
        <taxon>Micrococcales</taxon>
        <taxon>Intrasporangiaceae</taxon>
        <taxon>Nostocoides</taxon>
    </lineage>
</organism>
<dbReference type="EMBL" id="CAJB01000054">
    <property type="protein sequence ID" value="CCH76786.1"/>
    <property type="molecule type" value="Genomic_DNA"/>
</dbReference>
<dbReference type="AlphaFoldDB" id="A0A077LTU1"/>
<name>A0A077LTU1_9MICO</name>